<evidence type="ECO:0000313" key="2">
    <source>
        <dbReference type="Proteomes" id="UP000790709"/>
    </source>
</evidence>
<comment type="caution">
    <text evidence="1">The sequence shown here is derived from an EMBL/GenBank/DDBJ whole genome shotgun (WGS) entry which is preliminary data.</text>
</comment>
<dbReference type="EMBL" id="MU266591">
    <property type="protein sequence ID" value="KAH7920281.1"/>
    <property type="molecule type" value="Genomic_DNA"/>
</dbReference>
<reference evidence="1" key="1">
    <citation type="journal article" date="2021" name="New Phytol.">
        <title>Evolutionary innovations through gain and loss of genes in the ectomycorrhizal Boletales.</title>
        <authorList>
            <person name="Wu G."/>
            <person name="Miyauchi S."/>
            <person name="Morin E."/>
            <person name="Kuo A."/>
            <person name="Drula E."/>
            <person name="Varga T."/>
            <person name="Kohler A."/>
            <person name="Feng B."/>
            <person name="Cao Y."/>
            <person name="Lipzen A."/>
            <person name="Daum C."/>
            <person name="Hundley H."/>
            <person name="Pangilinan J."/>
            <person name="Johnson J."/>
            <person name="Barry K."/>
            <person name="LaButti K."/>
            <person name="Ng V."/>
            <person name="Ahrendt S."/>
            <person name="Min B."/>
            <person name="Choi I.G."/>
            <person name="Park H."/>
            <person name="Plett J.M."/>
            <person name="Magnuson J."/>
            <person name="Spatafora J.W."/>
            <person name="Nagy L.G."/>
            <person name="Henrissat B."/>
            <person name="Grigoriev I.V."/>
            <person name="Yang Z.L."/>
            <person name="Xu J."/>
            <person name="Martin F.M."/>
        </authorList>
    </citation>
    <scope>NUCLEOTIDE SEQUENCE</scope>
    <source>
        <strain evidence="1">KUC20120723A-06</strain>
    </source>
</reference>
<organism evidence="1 2">
    <name type="scientific">Leucogyrophana mollusca</name>
    <dbReference type="NCBI Taxonomy" id="85980"/>
    <lineage>
        <taxon>Eukaryota</taxon>
        <taxon>Fungi</taxon>
        <taxon>Dikarya</taxon>
        <taxon>Basidiomycota</taxon>
        <taxon>Agaricomycotina</taxon>
        <taxon>Agaricomycetes</taxon>
        <taxon>Agaricomycetidae</taxon>
        <taxon>Boletales</taxon>
        <taxon>Boletales incertae sedis</taxon>
        <taxon>Leucogyrophana</taxon>
    </lineage>
</organism>
<sequence length="344" mass="38190">MDKTCVPLNAEAETSLPIIDFANFGDGTSVEAKEIAEKFYAACRDVGFAYIANTGIPQHAIDGMFELCAKFFDLPTEIKQKAPHPPEGWKHRGYSGVGVEQVSQMVFDPNELADIRSKALDFKESFDFGNEDSTRLQNIWPPEEDLPGFREQAVAFFKVCREFQTSKILPALALGMPGVPAGFFDQYHQQADNQVRLLHYPGAPAEAFLSGEKGRINAHTDFGTCTVLFQDDCGGLEVESPHEPGKFIPAPPIPGTVVFNIGDFLMRWSNDTLKSTLHRVRVPPQKDGVAGGMIRERFSIPYFMGADRDKVVDCLPGCFGPNKPKRYEPINAGQYINMRLNATY</sequence>
<gene>
    <name evidence="1" type="ORF">BV22DRAFT_1074180</name>
</gene>
<accession>A0ACB8B4X9</accession>
<name>A0ACB8B4X9_9AGAM</name>
<proteinExistence type="predicted"/>
<keyword evidence="2" id="KW-1185">Reference proteome</keyword>
<dbReference type="Proteomes" id="UP000790709">
    <property type="component" value="Unassembled WGS sequence"/>
</dbReference>
<protein>
    <submittedName>
        <fullName evidence="1">Flavonol synthase/flavanone 3-hydroxylase</fullName>
    </submittedName>
</protein>
<evidence type="ECO:0000313" key="1">
    <source>
        <dbReference type="EMBL" id="KAH7920281.1"/>
    </source>
</evidence>